<evidence type="ECO:0000313" key="2">
    <source>
        <dbReference type="EMBL" id="EMC93660.1"/>
    </source>
</evidence>
<dbReference type="OrthoDB" id="3646447at2759"/>
<evidence type="ECO:0000256" key="1">
    <source>
        <dbReference type="SAM" id="MobiDB-lite"/>
    </source>
</evidence>
<dbReference type="HOGENOM" id="CLU_711782_0_0_1"/>
<sequence length="429" mass="46726">MGLATFWASLTSPRVREIEHKHRPFSYEAQEPVPAMTSIESTMYKAPTSAASMTALPRVTPRAEAPRSVLKDTQTKTSKQAPAPEVKRRRSRFGKPPAAEETTALPPMPSPARPALAHVKSQPNVRPVTAITANEPLPWSKAPGPNVEERKSRRRSLAEVLKGSRKRSKSSATQSGLERRQSVLGGHRSIIPPVPSVPASAAELINPTTGMVPSLEENVEKRKSRRLSLSNALKRGRSKSSASLKSKRGSWWQSSNPDDDHDEPPPLPPVPALVDDDGVRTPESVAAKTASPASIYTLDHNIASDGPIHMATRGSDIKQPRPISGGSVLSKHRTYSPKNAANGFLRSTSARSPYRHSLLDDGEGGMICLSDEQQREWEKLQQLMDVMEARPDTESTMTRTTEDDKKDKKGLPAFSNADALAALEFGMAK</sequence>
<name>M2N4K7_BAUPA</name>
<dbReference type="Proteomes" id="UP000011761">
    <property type="component" value="Unassembled WGS sequence"/>
</dbReference>
<proteinExistence type="predicted"/>
<dbReference type="eggNOG" id="ENOG502R944">
    <property type="taxonomic scope" value="Eukaryota"/>
</dbReference>
<keyword evidence="3" id="KW-1185">Reference proteome</keyword>
<feature type="region of interest" description="Disordered" evidence="1">
    <location>
        <begin position="388"/>
        <end position="413"/>
    </location>
</feature>
<feature type="compositionally biased region" description="Low complexity" evidence="1">
    <location>
        <begin position="96"/>
        <end position="105"/>
    </location>
</feature>
<dbReference type="AlphaFoldDB" id="M2N4K7"/>
<dbReference type="RefSeq" id="XP_007679708.1">
    <property type="nucleotide sequence ID" value="XM_007681518.1"/>
</dbReference>
<accession>M2N4K7</accession>
<evidence type="ECO:0000313" key="3">
    <source>
        <dbReference type="Proteomes" id="UP000011761"/>
    </source>
</evidence>
<gene>
    <name evidence="2" type="ORF">BAUCODRAFT_142111</name>
</gene>
<reference evidence="2 3" key="1">
    <citation type="journal article" date="2012" name="PLoS Pathog.">
        <title>Diverse lifestyles and strategies of plant pathogenesis encoded in the genomes of eighteen Dothideomycetes fungi.</title>
        <authorList>
            <person name="Ohm R.A."/>
            <person name="Feau N."/>
            <person name="Henrissat B."/>
            <person name="Schoch C.L."/>
            <person name="Horwitz B.A."/>
            <person name="Barry K.W."/>
            <person name="Condon B.J."/>
            <person name="Copeland A.C."/>
            <person name="Dhillon B."/>
            <person name="Glaser F."/>
            <person name="Hesse C.N."/>
            <person name="Kosti I."/>
            <person name="LaButti K."/>
            <person name="Lindquist E.A."/>
            <person name="Lucas S."/>
            <person name="Salamov A.A."/>
            <person name="Bradshaw R.E."/>
            <person name="Ciuffetti L."/>
            <person name="Hamelin R.C."/>
            <person name="Kema G.H.J."/>
            <person name="Lawrence C."/>
            <person name="Scott J.A."/>
            <person name="Spatafora J.W."/>
            <person name="Turgeon B.G."/>
            <person name="de Wit P.J.G.M."/>
            <person name="Zhong S."/>
            <person name="Goodwin S.B."/>
            <person name="Grigoriev I.V."/>
        </authorList>
    </citation>
    <scope>NUCLEOTIDE SEQUENCE [LARGE SCALE GENOMIC DNA]</scope>
    <source>
        <strain evidence="2 3">UAMH 10762</strain>
    </source>
</reference>
<organism evidence="2 3">
    <name type="scientific">Baudoinia panamericana (strain UAMH 10762)</name>
    <name type="common">Angels' share fungus</name>
    <name type="synonym">Baudoinia compniacensis (strain UAMH 10762)</name>
    <dbReference type="NCBI Taxonomy" id="717646"/>
    <lineage>
        <taxon>Eukaryota</taxon>
        <taxon>Fungi</taxon>
        <taxon>Dikarya</taxon>
        <taxon>Ascomycota</taxon>
        <taxon>Pezizomycotina</taxon>
        <taxon>Dothideomycetes</taxon>
        <taxon>Dothideomycetidae</taxon>
        <taxon>Mycosphaerellales</taxon>
        <taxon>Teratosphaeriaceae</taxon>
        <taxon>Baudoinia</taxon>
    </lineage>
</organism>
<dbReference type="EMBL" id="KB445560">
    <property type="protein sequence ID" value="EMC93660.1"/>
    <property type="molecule type" value="Genomic_DNA"/>
</dbReference>
<feature type="region of interest" description="Disordered" evidence="1">
    <location>
        <begin position="51"/>
        <end position="277"/>
    </location>
</feature>
<dbReference type="KEGG" id="bcom:BAUCODRAFT_142111"/>
<feature type="compositionally biased region" description="Basic and acidic residues" evidence="1">
    <location>
        <begin position="400"/>
        <end position="410"/>
    </location>
</feature>
<feature type="region of interest" description="Disordered" evidence="1">
    <location>
        <begin position="312"/>
        <end position="334"/>
    </location>
</feature>
<protein>
    <submittedName>
        <fullName evidence="2">Uncharacterized protein</fullName>
    </submittedName>
</protein>
<dbReference type="GeneID" id="19108416"/>